<dbReference type="Proteomes" id="UP000067626">
    <property type="component" value="Chromosome"/>
</dbReference>
<feature type="compositionally biased region" description="Acidic residues" evidence="6">
    <location>
        <begin position="396"/>
        <end position="405"/>
    </location>
</feature>
<sequence length="779" mass="86020">MNPIWMAITIVGLLAFFAWSANRRMKLLMVGRPEWRFDQIGERLKGVWVYAFAQKKMSYYRLAGLAHKLIFIGFIVLLLRSIILWGRGFSPSFNMFILGPEPLHLGGLELPLGHIYEFIKDVVALLVITGALTFIYLRAVKKLPRMTLSGEGLLILGIIITMMLSDILYDGAMNVLHHRYSTMACAPGDTGLCESIATIVAPFSGIPATPEALHWSPFPSPAGSLAAALLQGLGPLPLVILAHAGFWTHATLVLVFLNILPYSKHFHIITSFPNVFTRDLAPRGRLPKMADNADALGELVMKAAEEPEKAEPVGIAKIEDFSWKAILDFYTCTECGRCSDNCPAHKTGKILSPKQLTLNLRDHLYGNETDLVAEAAKKRAAKQSATAEGEKKEGEASEEQSEETQAEATETESNGAEGKRSLDLVSDIVHPDVLWACTTCRACEEQCPVMISYVDKIVSMRRNLVLVKGEIPNELNGPFQAMEVNGNPWNMARLDRANWAEGLDIPMMADKPDTKVLFWVGCAASYDDRAKKIARATARLLQMAGIEFAILGQEETCTGDPARRAGNEYLFAMLAEQNATTLNGYKEQGGVKQIITTCPHCFNALASEYPDFGAKFEVVHHTDYLLKLVAEKKIAPKKRIDQKVVFHDSCYLGRYNDIYEQPRDVLQAIPGIDLVEVEGWSRQKGLCCGAGGAQFWMEEQNKDRVNVKRTLQLLQTEAKTIATACPFCQTMISDGLKAHGKEEEVRQLDVAELLEESALDRPVRPTESATSDGDAASAA</sequence>
<dbReference type="GO" id="GO:0016491">
    <property type="term" value="F:oxidoreductase activity"/>
    <property type="evidence" value="ECO:0007669"/>
    <property type="project" value="UniProtKB-KW"/>
</dbReference>
<dbReference type="Gene3D" id="1.20.950.20">
    <property type="entry name" value="Transmembrane di-heme cytochromes, Chain C"/>
    <property type="match status" value="1"/>
</dbReference>
<gene>
    <name evidence="9" type="ORF">CMC5_081120</name>
</gene>
<dbReference type="SUPFAM" id="SSF103501">
    <property type="entry name" value="Respiratory nitrate reductase 1 gamma chain"/>
    <property type="match status" value="1"/>
</dbReference>
<dbReference type="OrthoDB" id="9794954at2"/>
<dbReference type="SUPFAM" id="SSF46548">
    <property type="entry name" value="alpha-helical ferredoxin"/>
    <property type="match status" value="1"/>
</dbReference>
<dbReference type="RefSeq" id="WP_050435286.1">
    <property type="nucleotide sequence ID" value="NZ_CP012159.1"/>
</dbReference>
<feature type="transmembrane region" description="Helical" evidence="7">
    <location>
        <begin position="65"/>
        <end position="86"/>
    </location>
</feature>
<feature type="transmembrane region" description="Helical" evidence="7">
    <location>
        <begin position="6"/>
        <end position="22"/>
    </location>
</feature>
<evidence type="ECO:0000313" key="9">
    <source>
        <dbReference type="EMBL" id="AKT43875.1"/>
    </source>
</evidence>
<dbReference type="PROSITE" id="PS00198">
    <property type="entry name" value="4FE4S_FER_1"/>
    <property type="match status" value="2"/>
</dbReference>
<evidence type="ECO:0000256" key="1">
    <source>
        <dbReference type="ARBA" id="ARBA00022485"/>
    </source>
</evidence>
<dbReference type="Pfam" id="PF13183">
    <property type="entry name" value="Fer4_8"/>
    <property type="match status" value="1"/>
</dbReference>
<dbReference type="GO" id="GO:0005886">
    <property type="term" value="C:plasma membrane"/>
    <property type="evidence" value="ECO:0007669"/>
    <property type="project" value="TreeGrafter"/>
</dbReference>
<dbReference type="PANTHER" id="PTHR43255:SF1">
    <property type="entry name" value="IRON-SULFUR-BINDING OXIDOREDUCTASE FADF-RELATED"/>
    <property type="match status" value="1"/>
</dbReference>
<accession>A0A0K1ESG0</accession>
<feature type="compositionally biased region" description="Low complexity" evidence="6">
    <location>
        <begin position="768"/>
        <end position="779"/>
    </location>
</feature>
<dbReference type="Pfam" id="PF02754">
    <property type="entry name" value="CCG"/>
    <property type="match status" value="2"/>
</dbReference>
<organism evidence="9 10">
    <name type="scientific">Chondromyces crocatus</name>
    <dbReference type="NCBI Taxonomy" id="52"/>
    <lineage>
        <taxon>Bacteria</taxon>
        <taxon>Pseudomonadati</taxon>
        <taxon>Myxococcota</taxon>
        <taxon>Polyangia</taxon>
        <taxon>Polyangiales</taxon>
        <taxon>Polyangiaceae</taxon>
        <taxon>Chondromyces</taxon>
    </lineage>
</organism>
<dbReference type="Gene3D" id="1.10.1060.10">
    <property type="entry name" value="Alpha-helical ferredoxin"/>
    <property type="match status" value="1"/>
</dbReference>
<dbReference type="AlphaFoldDB" id="A0A0K1ESG0"/>
<dbReference type="EMBL" id="CP012159">
    <property type="protein sequence ID" value="AKT43875.1"/>
    <property type="molecule type" value="Genomic_DNA"/>
</dbReference>
<dbReference type="InterPro" id="IPR036197">
    <property type="entry name" value="NarG-like_sf"/>
</dbReference>
<keyword evidence="7" id="KW-0812">Transmembrane</keyword>
<dbReference type="STRING" id="52.CMC5_081120"/>
<keyword evidence="4" id="KW-0408">Iron</keyword>
<keyword evidence="3" id="KW-0560">Oxidoreductase</keyword>
<evidence type="ECO:0000256" key="7">
    <source>
        <dbReference type="SAM" id="Phobius"/>
    </source>
</evidence>
<dbReference type="PROSITE" id="PS51379">
    <property type="entry name" value="4FE4S_FER_2"/>
    <property type="match status" value="2"/>
</dbReference>
<reference evidence="9 10" key="1">
    <citation type="submission" date="2015-07" db="EMBL/GenBank/DDBJ databases">
        <title>Genome analysis of myxobacterium Chondromyces crocatus Cm c5 reveals a high potential for natural compound synthesis and the genetic basis for the loss of fruiting body formation.</title>
        <authorList>
            <person name="Zaburannyi N."/>
            <person name="Bunk B."/>
            <person name="Maier J."/>
            <person name="Overmann J."/>
            <person name="Mueller R."/>
        </authorList>
    </citation>
    <scope>NUCLEOTIDE SEQUENCE [LARGE SCALE GENOMIC DNA]</scope>
    <source>
        <strain evidence="9 10">Cm c5</strain>
    </source>
</reference>
<dbReference type="KEGG" id="ccro:CMC5_081120"/>
<dbReference type="InterPro" id="IPR051460">
    <property type="entry name" value="HdrC_iron-sulfur_subunit"/>
</dbReference>
<feature type="domain" description="4Fe-4S ferredoxin-type" evidence="8">
    <location>
        <begin position="425"/>
        <end position="456"/>
    </location>
</feature>
<evidence type="ECO:0000259" key="8">
    <source>
        <dbReference type="PROSITE" id="PS51379"/>
    </source>
</evidence>
<feature type="transmembrane region" description="Helical" evidence="7">
    <location>
        <begin position="152"/>
        <end position="169"/>
    </location>
</feature>
<dbReference type="PATRIC" id="fig|52.7.peg.8918"/>
<keyword evidence="10" id="KW-1185">Reference proteome</keyword>
<keyword evidence="2" id="KW-0479">Metal-binding</keyword>
<keyword evidence="7" id="KW-0472">Membrane</keyword>
<dbReference type="GO" id="GO:0051539">
    <property type="term" value="F:4 iron, 4 sulfur cluster binding"/>
    <property type="evidence" value="ECO:0007669"/>
    <property type="project" value="UniProtKB-KW"/>
</dbReference>
<feature type="region of interest" description="Disordered" evidence="6">
    <location>
        <begin position="381"/>
        <end position="420"/>
    </location>
</feature>
<dbReference type="PANTHER" id="PTHR43255">
    <property type="entry name" value="IRON-SULFUR-BINDING OXIDOREDUCTASE FADF-RELATED-RELATED"/>
    <property type="match status" value="1"/>
</dbReference>
<keyword evidence="5" id="KW-0411">Iron-sulfur</keyword>
<evidence type="ECO:0000256" key="5">
    <source>
        <dbReference type="ARBA" id="ARBA00023014"/>
    </source>
</evidence>
<feature type="domain" description="4Fe-4S ferredoxin-type" evidence="8">
    <location>
        <begin position="323"/>
        <end position="353"/>
    </location>
</feature>
<dbReference type="InterPro" id="IPR004017">
    <property type="entry name" value="Cys_rich_dom"/>
</dbReference>
<dbReference type="InterPro" id="IPR009051">
    <property type="entry name" value="Helical_ferredxn"/>
</dbReference>
<evidence type="ECO:0000256" key="4">
    <source>
        <dbReference type="ARBA" id="ARBA00023004"/>
    </source>
</evidence>
<evidence type="ECO:0000313" key="10">
    <source>
        <dbReference type="Proteomes" id="UP000067626"/>
    </source>
</evidence>
<dbReference type="GO" id="GO:0046872">
    <property type="term" value="F:metal ion binding"/>
    <property type="evidence" value="ECO:0007669"/>
    <property type="project" value="UniProtKB-KW"/>
</dbReference>
<keyword evidence="7" id="KW-1133">Transmembrane helix</keyword>
<proteinExistence type="predicted"/>
<evidence type="ECO:0000256" key="2">
    <source>
        <dbReference type="ARBA" id="ARBA00022723"/>
    </source>
</evidence>
<evidence type="ECO:0000256" key="6">
    <source>
        <dbReference type="SAM" id="MobiDB-lite"/>
    </source>
</evidence>
<feature type="region of interest" description="Disordered" evidence="6">
    <location>
        <begin position="756"/>
        <end position="779"/>
    </location>
</feature>
<feature type="transmembrane region" description="Helical" evidence="7">
    <location>
        <begin position="122"/>
        <end position="140"/>
    </location>
</feature>
<name>A0A0K1ESG0_CHOCO</name>
<dbReference type="InterPro" id="IPR017900">
    <property type="entry name" value="4Fe4S_Fe_S_CS"/>
</dbReference>
<keyword evidence="1" id="KW-0004">4Fe-4S</keyword>
<dbReference type="InterPro" id="IPR017896">
    <property type="entry name" value="4Fe4S_Fe-S-bd"/>
</dbReference>
<protein>
    <submittedName>
        <fullName evidence="9">Iron-sulfur protein</fullName>
    </submittedName>
</protein>
<evidence type="ECO:0000256" key="3">
    <source>
        <dbReference type="ARBA" id="ARBA00023002"/>
    </source>
</evidence>